<evidence type="ECO:0000256" key="2">
    <source>
        <dbReference type="SAM" id="SignalP"/>
    </source>
</evidence>
<organism evidence="3 4">
    <name type="scientific">Azoarcus indigens</name>
    <dbReference type="NCBI Taxonomy" id="29545"/>
    <lineage>
        <taxon>Bacteria</taxon>
        <taxon>Pseudomonadati</taxon>
        <taxon>Pseudomonadota</taxon>
        <taxon>Betaproteobacteria</taxon>
        <taxon>Rhodocyclales</taxon>
        <taxon>Zoogloeaceae</taxon>
        <taxon>Azoarcus</taxon>
    </lineage>
</organism>
<feature type="repeat" description="TPR" evidence="1">
    <location>
        <begin position="69"/>
        <end position="102"/>
    </location>
</feature>
<dbReference type="Pfam" id="PF13432">
    <property type="entry name" value="TPR_16"/>
    <property type="match status" value="6"/>
</dbReference>
<keyword evidence="4" id="KW-1185">Reference proteome</keyword>
<comment type="caution">
    <text evidence="3">The sequence shown here is derived from an EMBL/GenBank/DDBJ whole genome shotgun (WGS) entry which is preliminary data.</text>
</comment>
<dbReference type="PROSITE" id="PS50005">
    <property type="entry name" value="TPR"/>
    <property type="match status" value="4"/>
</dbReference>
<dbReference type="OrthoDB" id="5290951at2"/>
<dbReference type="RefSeq" id="WP_133590875.1">
    <property type="nucleotide sequence ID" value="NZ_SNVV01000007.1"/>
</dbReference>
<name>A0A4R6E0Y2_9RHOO</name>
<reference evidence="3 4" key="1">
    <citation type="submission" date="2019-03" db="EMBL/GenBank/DDBJ databases">
        <title>Genomic Encyclopedia of Type Strains, Phase IV (KMG-IV): sequencing the most valuable type-strain genomes for metagenomic binning, comparative biology and taxonomic classification.</title>
        <authorList>
            <person name="Goeker M."/>
        </authorList>
    </citation>
    <scope>NUCLEOTIDE SEQUENCE [LARGE SCALE GENOMIC DNA]</scope>
    <source>
        <strain evidence="3 4">DSM 12121</strain>
    </source>
</reference>
<accession>A0A4R6E0Y2</accession>
<dbReference type="InterPro" id="IPR014266">
    <property type="entry name" value="PEP-CTERM_TPR_PrsT"/>
</dbReference>
<sequence>MPASRNHPVRRLLTVLVLSASSIVAQAAQSDPAAASRYYEDGLARYEKQDLPGAVIQLKNALQQDRNMLAAHLLLGRSYFDQGELGAAEVSFREALRLGASRAEVAVPLARIYLLQGRASLVVDGLQPEGLPPAAQLELLSLRGTAYANLGKGNESERSFAAARALDPNSAVPLVAEVPVLLGSGKPELARERAERAVQLAPRDAAAYNVRASVAHATGRLPAALEDYARAIELQPGQLDARVARAGILLDLGRDAEAAAMLDKLAVDMPKEPRVAYLRALLASRRGDGAAANAQMLQVGDLLENLPAEWLATQEQLLMTGALAHHATGQFEKARKYLDVLVARYPRNLGARKLLAAVLVERNETTPAQALLEDVLRKQPDDAQALYLLGRVQLAQKRYAKAAETLERAAARGAGEDPRLQTALGLGRVGMGDTDAGLRSIAAAFDKAPQDVGLAATYVNLLMRGGERAKAVAAARKTVQAQAANPAAHNLLGLALASNGDLPGARNAYNEALKRDASFIPAQLNLARVDRAEGKLDAARQRYAAMLAKDRNDGVALYESGVLEQQAGNNADAMRWFEKAVVARPDNIAASLALAEVRLAAGEGQAALEAMRTLTMRRPGDLAALAELARIEQAVGDTRAAQQTLREMSRIAEYDPDAQVRIGYLQLRAGAADEAAKNAQKALQGRPEHAGALTLAAEAALARGEFDKAGERVRELRRLDPKAVDALRVEGDIAFARGQLPAAAEAYRQAQERQPSAELLLRRVQVLLAQDKAAAAAPLLQQWLKEKPEPAVRRALAEIHMRTGDWAAARREYERLVAEVPTDASAYNNLANIQIHMKDGAAIATAQKALALAPADPNVIDTLGWALARGERYEDALRYLRDARLRAPDNAEVRWHLAYVLAKVGRVQEARDELDGALRLSSTFDGAEEARRLRLTL</sequence>
<feature type="signal peptide" evidence="2">
    <location>
        <begin position="1"/>
        <end position="27"/>
    </location>
</feature>
<dbReference type="Gene3D" id="1.25.40.10">
    <property type="entry name" value="Tetratricopeptide repeat domain"/>
    <property type="match status" value="5"/>
</dbReference>
<feature type="chain" id="PRO_5020335695" evidence="2">
    <location>
        <begin position="28"/>
        <end position="937"/>
    </location>
</feature>
<feature type="repeat" description="TPR" evidence="1">
    <location>
        <begin position="205"/>
        <end position="238"/>
    </location>
</feature>
<dbReference type="InterPro" id="IPR011990">
    <property type="entry name" value="TPR-like_helical_dom_sf"/>
</dbReference>
<dbReference type="SUPFAM" id="SSF48452">
    <property type="entry name" value="TPR-like"/>
    <property type="match status" value="5"/>
</dbReference>
<protein>
    <submittedName>
        <fullName evidence="3">Putative PEP-CTERM system TPR-repeat lipoprotein</fullName>
    </submittedName>
</protein>
<keyword evidence="2" id="KW-0732">Signal</keyword>
<feature type="repeat" description="TPR" evidence="1">
    <location>
        <begin position="554"/>
        <end position="587"/>
    </location>
</feature>
<feature type="repeat" description="TPR" evidence="1">
    <location>
        <begin position="656"/>
        <end position="689"/>
    </location>
</feature>
<evidence type="ECO:0000256" key="1">
    <source>
        <dbReference type="PROSITE-ProRule" id="PRU00339"/>
    </source>
</evidence>
<dbReference type="Pfam" id="PF13428">
    <property type="entry name" value="TPR_14"/>
    <property type="match status" value="1"/>
</dbReference>
<dbReference type="PANTHER" id="PTHR12558:SF13">
    <property type="entry name" value="CELL DIVISION CYCLE PROTEIN 27 HOMOLOG"/>
    <property type="match status" value="1"/>
</dbReference>
<dbReference type="AlphaFoldDB" id="A0A4R6E0Y2"/>
<dbReference type="InterPro" id="IPR019734">
    <property type="entry name" value="TPR_rpt"/>
</dbReference>
<dbReference type="EMBL" id="SNVV01000007">
    <property type="protein sequence ID" value="TDN51366.1"/>
    <property type="molecule type" value="Genomic_DNA"/>
</dbReference>
<dbReference type="SMART" id="SM00028">
    <property type="entry name" value="TPR"/>
    <property type="match status" value="15"/>
</dbReference>
<dbReference type="Pfam" id="PF14559">
    <property type="entry name" value="TPR_19"/>
    <property type="match status" value="1"/>
</dbReference>
<keyword evidence="1" id="KW-0802">TPR repeat</keyword>
<dbReference type="PANTHER" id="PTHR12558">
    <property type="entry name" value="CELL DIVISION CYCLE 16,23,27"/>
    <property type="match status" value="1"/>
</dbReference>
<keyword evidence="3" id="KW-0449">Lipoprotein</keyword>
<evidence type="ECO:0000313" key="3">
    <source>
        <dbReference type="EMBL" id="TDN51366.1"/>
    </source>
</evidence>
<dbReference type="Proteomes" id="UP000295129">
    <property type="component" value="Unassembled WGS sequence"/>
</dbReference>
<evidence type="ECO:0000313" key="4">
    <source>
        <dbReference type="Proteomes" id="UP000295129"/>
    </source>
</evidence>
<dbReference type="Pfam" id="PF13174">
    <property type="entry name" value="TPR_6"/>
    <property type="match status" value="1"/>
</dbReference>
<dbReference type="NCBIfam" id="TIGR02917">
    <property type="entry name" value="PEP_TPR_lipo"/>
    <property type="match status" value="1"/>
</dbReference>
<gene>
    <name evidence="3" type="ORF">C7389_107100</name>
</gene>
<proteinExistence type="predicted"/>